<keyword evidence="5" id="KW-1185">Reference proteome</keyword>
<dbReference type="EMBL" id="OX465083">
    <property type="protein sequence ID" value="CAI9293274.1"/>
    <property type="molecule type" value="Genomic_DNA"/>
</dbReference>
<keyword evidence="2" id="KW-0539">Nucleus</keyword>
<sequence>MESKVIVAEEEEWVDDEESSDEEVAFPPPQINVQVVFVVLPIRGPLKVDHISKRYCPLLFRNSSPRPPTPAASSRWGRFPCSCATYKCFAGASSPVVATNAGSTYWLGHGQGQGLKPSSIPWERGDLLRRLSTFQLANWFGKPKVASSLSYARRGWVNVDINKIEYLGEEFSNQLDEGHKLVAKTESHQVLKPTEVHSKIPINVDQLVGLSKLILGDSIGDKP</sequence>
<dbReference type="PANTHER" id="PTHR15835:SF16">
    <property type="entry name" value="F20D23.9 PROTEIN"/>
    <property type="match status" value="1"/>
</dbReference>
<dbReference type="PANTHER" id="PTHR15835">
    <property type="entry name" value="NUCLEAR-INTERACTING PARTNER OF ALK"/>
    <property type="match status" value="1"/>
</dbReference>
<feature type="domain" description="C3HC-type" evidence="3">
    <location>
        <begin position="121"/>
        <end position="164"/>
    </location>
</feature>
<dbReference type="GO" id="GO:0005634">
    <property type="term" value="C:nucleus"/>
    <property type="evidence" value="ECO:0007669"/>
    <property type="project" value="UniProtKB-SubCell"/>
</dbReference>
<dbReference type="GO" id="GO:0008270">
    <property type="term" value="F:zinc ion binding"/>
    <property type="evidence" value="ECO:0007669"/>
    <property type="project" value="InterPro"/>
</dbReference>
<protein>
    <recommendedName>
        <fullName evidence="3">C3HC-type domain-containing protein</fullName>
    </recommendedName>
</protein>
<dbReference type="AlphaFoldDB" id="A0AA36EEJ5"/>
<comment type="subcellular location">
    <subcellularLocation>
        <location evidence="1">Nucleus</location>
    </subcellularLocation>
</comment>
<dbReference type="Pfam" id="PF07967">
    <property type="entry name" value="zf-C3HC"/>
    <property type="match status" value="1"/>
</dbReference>
<accession>A0AA36EEJ5</accession>
<proteinExistence type="predicted"/>
<evidence type="ECO:0000313" key="5">
    <source>
        <dbReference type="Proteomes" id="UP001177003"/>
    </source>
</evidence>
<evidence type="ECO:0000259" key="3">
    <source>
        <dbReference type="Pfam" id="PF07967"/>
    </source>
</evidence>
<dbReference type="Proteomes" id="UP001177003">
    <property type="component" value="Chromosome 7"/>
</dbReference>
<evidence type="ECO:0000313" key="4">
    <source>
        <dbReference type="EMBL" id="CAI9293274.1"/>
    </source>
</evidence>
<name>A0AA36EEJ5_LACSI</name>
<dbReference type="InterPro" id="IPR012935">
    <property type="entry name" value="NuBaID_N"/>
</dbReference>
<evidence type="ECO:0000256" key="1">
    <source>
        <dbReference type="ARBA" id="ARBA00004123"/>
    </source>
</evidence>
<gene>
    <name evidence="4" type="ORF">LSALG_LOCUS32300</name>
</gene>
<reference evidence="4" key="1">
    <citation type="submission" date="2023-04" db="EMBL/GenBank/DDBJ databases">
        <authorList>
            <person name="Vijverberg K."/>
            <person name="Xiong W."/>
            <person name="Schranz E."/>
        </authorList>
    </citation>
    <scope>NUCLEOTIDE SEQUENCE</scope>
</reference>
<evidence type="ECO:0000256" key="2">
    <source>
        <dbReference type="ARBA" id="ARBA00023242"/>
    </source>
</evidence>
<organism evidence="4 5">
    <name type="scientific">Lactuca saligna</name>
    <name type="common">Willowleaf lettuce</name>
    <dbReference type="NCBI Taxonomy" id="75948"/>
    <lineage>
        <taxon>Eukaryota</taxon>
        <taxon>Viridiplantae</taxon>
        <taxon>Streptophyta</taxon>
        <taxon>Embryophyta</taxon>
        <taxon>Tracheophyta</taxon>
        <taxon>Spermatophyta</taxon>
        <taxon>Magnoliopsida</taxon>
        <taxon>eudicotyledons</taxon>
        <taxon>Gunneridae</taxon>
        <taxon>Pentapetalae</taxon>
        <taxon>asterids</taxon>
        <taxon>campanulids</taxon>
        <taxon>Asterales</taxon>
        <taxon>Asteraceae</taxon>
        <taxon>Cichorioideae</taxon>
        <taxon>Cichorieae</taxon>
        <taxon>Lactucinae</taxon>
        <taxon>Lactuca</taxon>
    </lineage>
</organism>